<dbReference type="Ensembl" id="ENSAMXT00000047391.1">
    <property type="protein sequence ID" value="ENSAMXP00000038033.1"/>
    <property type="gene ID" value="ENSAMXG00000029644.1"/>
</dbReference>
<dbReference type="Bgee" id="ENSAMXG00000029644">
    <property type="expression patterns" value="Expressed in mesonephros and 14 other cell types or tissues"/>
</dbReference>
<reference evidence="3" key="1">
    <citation type="submission" date="2013-03" db="EMBL/GenBank/DDBJ databases">
        <authorList>
            <person name="Jeffery W."/>
            <person name="Warren W."/>
            <person name="Wilson R.K."/>
        </authorList>
    </citation>
    <scope>NUCLEOTIDE SEQUENCE</scope>
    <source>
        <strain evidence="3">female</strain>
    </source>
</reference>
<dbReference type="InParanoid" id="A0A3B1J724"/>
<sequence>MGGGQSTDSTADLRQKNKGCLPSQNSEPPPSQSPDTDHGSPSLEPDSELPQRRICSKNVDDMSFMISCTNWY</sequence>
<dbReference type="GeneTree" id="ENSGT00940000180339"/>
<organism evidence="2 3">
    <name type="scientific">Astyanax mexicanus</name>
    <name type="common">Blind cave fish</name>
    <name type="synonym">Astyanax fasciatus mexicanus</name>
    <dbReference type="NCBI Taxonomy" id="7994"/>
    <lineage>
        <taxon>Eukaryota</taxon>
        <taxon>Metazoa</taxon>
        <taxon>Chordata</taxon>
        <taxon>Craniata</taxon>
        <taxon>Vertebrata</taxon>
        <taxon>Euteleostomi</taxon>
        <taxon>Actinopterygii</taxon>
        <taxon>Neopterygii</taxon>
        <taxon>Teleostei</taxon>
        <taxon>Ostariophysi</taxon>
        <taxon>Characiformes</taxon>
        <taxon>Characoidei</taxon>
        <taxon>Acestrorhamphidae</taxon>
        <taxon>Acestrorhamphinae</taxon>
        <taxon>Astyanax</taxon>
    </lineage>
</organism>
<reference evidence="2" key="3">
    <citation type="submission" date="2025-08" db="UniProtKB">
        <authorList>
            <consortium name="Ensembl"/>
        </authorList>
    </citation>
    <scope>IDENTIFICATION</scope>
</reference>
<protein>
    <submittedName>
        <fullName evidence="2">Si:ch211-239j9.1</fullName>
    </submittedName>
</protein>
<reference evidence="3" key="2">
    <citation type="journal article" date="2014" name="Nat. Commun.">
        <title>The cavefish genome reveals candidate genes for eye loss.</title>
        <authorList>
            <person name="McGaugh S.E."/>
            <person name="Gross J.B."/>
            <person name="Aken B."/>
            <person name="Blin M."/>
            <person name="Borowsky R."/>
            <person name="Chalopin D."/>
            <person name="Hinaux H."/>
            <person name="Jeffery W.R."/>
            <person name="Keene A."/>
            <person name="Ma L."/>
            <person name="Minx P."/>
            <person name="Murphy D."/>
            <person name="O'Quin K.E."/>
            <person name="Retaux S."/>
            <person name="Rohner N."/>
            <person name="Searle S.M."/>
            <person name="Stahl B.A."/>
            <person name="Tabin C."/>
            <person name="Volff J.N."/>
            <person name="Yoshizawa M."/>
            <person name="Warren W.C."/>
        </authorList>
    </citation>
    <scope>NUCLEOTIDE SEQUENCE [LARGE SCALE GENOMIC DNA]</scope>
    <source>
        <strain evidence="3">female</strain>
    </source>
</reference>
<reference evidence="2" key="4">
    <citation type="submission" date="2025-09" db="UniProtKB">
        <authorList>
            <consortium name="Ensembl"/>
        </authorList>
    </citation>
    <scope>IDENTIFICATION</scope>
</reference>
<dbReference type="AlphaFoldDB" id="A0A3B1J724"/>
<evidence type="ECO:0000256" key="1">
    <source>
        <dbReference type="SAM" id="MobiDB-lite"/>
    </source>
</evidence>
<dbReference type="Proteomes" id="UP000018467">
    <property type="component" value="Unassembled WGS sequence"/>
</dbReference>
<evidence type="ECO:0000313" key="2">
    <source>
        <dbReference type="Ensembl" id="ENSAMXP00000038033.1"/>
    </source>
</evidence>
<accession>A0A3B1J724</accession>
<proteinExistence type="predicted"/>
<evidence type="ECO:0000313" key="3">
    <source>
        <dbReference type="Proteomes" id="UP000018467"/>
    </source>
</evidence>
<feature type="compositionally biased region" description="Polar residues" evidence="1">
    <location>
        <begin position="1"/>
        <end position="12"/>
    </location>
</feature>
<name>A0A3B1J724_ASTMX</name>
<feature type="region of interest" description="Disordered" evidence="1">
    <location>
        <begin position="1"/>
        <end position="55"/>
    </location>
</feature>
<keyword evidence="3" id="KW-1185">Reference proteome</keyword>